<protein>
    <recommendedName>
        <fullName evidence="7">Dehydrogenase</fullName>
    </recommendedName>
</protein>
<evidence type="ECO:0000313" key="6">
    <source>
        <dbReference type="Proteomes" id="UP000245921"/>
    </source>
</evidence>
<gene>
    <name evidence="5" type="ORF">C7380_10335</name>
</gene>
<dbReference type="GO" id="GO:0016491">
    <property type="term" value="F:oxidoreductase activity"/>
    <property type="evidence" value="ECO:0007669"/>
    <property type="project" value="UniProtKB-KW"/>
</dbReference>
<keyword evidence="6" id="KW-1185">Reference proteome</keyword>
<dbReference type="PANTHER" id="PTHR22604">
    <property type="entry name" value="OXIDOREDUCTASES"/>
    <property type="match status" value="1"/>
</dbReference>
<dbReference type="SUPFAM" id="SSF55347">
    <property type="entry name" value="Glyceraldehyde-3-phosphate dehydrogenase-like, C-terminal domain"/>
    <property type="match status" value="1"/>
</dbReference>
<proteinExistence type="inferred from homology"/>
<dbReference type="Pfam" id="PF22725">
    <property type="entry name" value="GFO_IDH_MocA_C3"/>
    <property type="match status" value="1"/>
</dbReference>
<dbReference type="PANTHER" id="PTHR22604:SF105">
    <property type="entry name" value="TRANS-1,2-DIHYDROBENZENE-1,2-DIOL DEHYDROGENASE"/>
    <property type="match status" value="1"/>
</dbReference>
<dbReference type="InterPro" id="IPR036291">
    <property type="entry name" value="NAD(P)-bd_dom_sf"/>
</dbReference>
<accession>A0AA45C879</accession>
<dbReference type="GO" id="GO:0000166">
    <property type="term" value="F:nucleotide binding"/>
    <property type="evidence" value="ECO:0007669"/>
    <property type="project" value="InterPro"/>
</dbReference>
<organism evidence="5 6">
    <name type="scientific">Oceanotoga teriensis</name>
    <dbReference type="NCBI Taxonomy" id="515440"/>
    <lineage>
        <taxon>Bacteria</taxon>
        <taxon>Thermotogati</taxon>
        <taxon>Thermotogota</taxon>
        <taxon>Thermotogae</taxon>
        <taxon>Petrotogales</taxon>
        <taxon>Petrotogaceae</taxon>
        <taxon>Oceanotoga</taxon>
    </lineage>
</organism>
<dbReference type="InterPro" id="IPR000683">
    <property type="entry name" value="Gfo/Idh/MocA-like_OxRdtase_N"/>
</dbReference>
<evidence type="ECO:0000259" key="4">
    <source>
        <dbReference type="Pfam" id="PF22725"/>
    </source>
</evidence>
<sequence>MKKLKMGILSTSNINRRKFLPALKKNNFFEFIGIAVANEKERNVLLKDVNLNENIKKSLETAKEIVDEYGGNIYNSFEKIINSKKIEAIYVPLPPALHYYWAKKILEKNKHVFLEKPSTINYKDTLNLIDLALEKNLSIHENYAFVYHKQLFIIKSLIKENTIGDIRKITTNFAFPFRGKNDFRYKRVLGGGALLDCGGYPIKVSSEILGEDVEIVSSVLNKKDFEVDLFGNVLLKNKNNIVSSISFGMDNSYKCELEIWGSEGTIYTDRIFTAPENYNPKIYIKNNKQNKTITVEEEDQFSNSIDFFYNTIINKSIREENFKKIIIQSKLIEQAFDKNKGDIYER</sequence>
<comment type="similarity">
    <text evidence="1">Belongs to the Gfo/Idh/MocA family.</text>
</comment>
<name>A0AA45C879_9BACT</name>
<dbReference type="AlphaFoldDB" id="A0AA45C879"/>
<feature type="domain" description="Gfo/Idh/MocA-like oxidoreductase N-terminal" evidence="3">
    <location>
        <begin position="50"/>
        <end position="142"/>
    </location>
</feature>
<evidence type="ECO:0000256" key="1">
    <source>
        <dbReference type="ARBA" id="ARBA00010928"/>
    </source>
</evidence>
<dbReference type="InterPro" id="IPR050984">
    <property type="entry name" value="Gfo/Idh/MocA_domain"/>
</dbReference>
<evidence type="ECO:0008006" key="7">
    <source>
        <dbReference type="Google" id="ProtNLM"/>
    </source>
</evidence>
<dbReference type="InterPro" id="IPR055170">
    <property type="entry name" value="GFO_IDH_MocA-like_dom"/>
</dbReference>
<comment type="caution">
    <text evidence="5">The sequence shown here is derived from an EMBL/GenBank/DDBJ whole genome shotgun (WGS) entry which is preliminary data.</text>
</comment>
<dbReference type="Proteomes" id="UP000245921">
    <property type="component" value="Unassembled WGS sequence"/>
</dbReference>
<dbReference type="Gene3D" id="3.40.50.720">
    <property type="entry name" value="NAD(P)-binding Rossmann-like Domain"/>
    <property type="match status" value="1"/>
</dbReference>
<evidence type="ECO:0000313" key="5">
    <source>
        <dbReference type="EMBL" id="PWJ95858.1"/>
    </source>
</evidence>
<keyword evidence="2" id="KW-0560">Oxidoreductase</keyword>
<feature type="domain" description="GFO/IDH/MocA-like oxidoreductase" evidence="4">
    <location>
        <begin position="154"/>
        <end position="266"/>
    </location>
</feature>
<dbReference type="Gene3D" id="3.30.360.10">
    <property type="entry name" value="Dihydrodipicolinate Reductase, domain 2"/>
    <property type="match status" value="1"/>
</dbReference>
<dbReference type="Pfam" id="PF01408">
    <property type="entry name" value="GFO_IDH_MocA"/>
    <property type="match status" value="1"/>
</dbReference>
<evidence type="ECO:0000256" key="2">
    <source>
        <dbReference type="ARBA" id="ARBA00023002"/>
    </source>
</evidence>
<reference evidence="5 6" key="1">
    <citation type="submission" date="2018-05" db="EMBL/GenBank/DDBJ databases">
        <title>Genomic Encyclopedia of Type Strains, Phase IV (KMG-IV): sequencing the most valuable type-strain genomes for metagenomic binning, comparative biology and taxonomic classification.</title>
        <authorList>
            <person name="Goeker M."/>
        </authorList>
    </citation>
    <scope>NUCLEOTIDE SEQUENCE [LARGE SCALE GENOMIC DNA]</scope>
    <source>
        <strain evidence="5 6">DSM 24906</strain>
    </source>
</reference>
<dbReference type="RefSeq" id="WP_109603976.1">
    <property type="nucleotide sequence ID" value="NZ_QGGI01000003.1"/>
</dbReference>
<evidence type="ECO:0000259" key="3">
    <source>
        <dbReference type="Pfam" id="PF01408"/>
    </source>
</evidence>
<dbReference type="EMBL" id="QGGI01000003">
    <property type="protein sequence ID" value="PWJ95858.1"/>
    <property type="molecule type" value="Genomic_DNA"/>
</dbReference>
<dbReference type="SUPFAM" id="SSF51735">
    <property type="entry name" value="NAD(P)-binding Rossmann-fold domains"/>
    <property type="match status" value="1"/>
</dbReference>